<dbReference type="HOGENOM" id="CLU_011471_0_0_0"/>
<evidence type="ECO:0000256" key="8">
    <source>
        <dbReference type="SAM" id="MobiDB-lite"/>
    </source>
</evidence>
<dbReference type="STRING" id="682795.AciX8_1922"/>
<dbReference type="Pfam" id="PF00246">
    <property type="entry name" value="Peptidase_M14"/>
    <property type="match status" value="1"/>
</dbReference>
<evidence type="ECO:0000256" key="1">
    <source>
        <dbReference type="ARBA" id="ARBA00001947"/>
    </source>
</evidence>
<evidence type="ECO:0000256" key="6">
    <source>
        <dbReference type="ARBA" id="ARBA00023049"/>
    </source>
</evidence>
<protein>
    <submittedName>
        <fullName evidence="11">Peptidase M14 carboxypeptidase A</fullName>
    </submittedName>
</protein>
<dbReference type="InterPro" id="IPR000834">
    <property type="entry name" value="Peptidase_M14"/>
</dbReference>
<dbReference type="OrthoDB" id="9758209at2"/>
<dbReference type="eggNOG" id="COG2866">
    <property type="taxonomic scope" value="Bacteria"/>
</dbReference>
<dbReference type="AlphaFoldDB" id="G8NS48"/>
<feature type="domain" description="Peptidase M14" evidence="10">
    <location>
        <begin position="39"/>
        <end position="391"/>
    </location>
</feature>
<keyword evidence="3" id="KW-0645">Protease</keyword>
<dbReference type="GO" id="GO:0006508">
    <property type="term" value="P:proteolysis"/>
    <property type="evidence" value="ECO:0007669"/>
    <property type="project" value="UniProtKB-KW"/>
</dbReference>
<feature type="region of interest" description="Disordered" evidence="8">
    <location>
        <begin position="665"/>
        <end position="727"/>
    </location>
</feature>
<comment type="cofactor">
    <cofactor evidence="1">
        <name>Zn(2+)</name>
        <dbReference type="ChEBI" id="CHEBI:29105"/>
    </cofactor>
</comment>
<organism evidence="11 12">
    <name type="scientific">Granulicella mallensis (strain ATCC BAA-1857 / DSM 23137 / MP5ACTX8)</name>
    <dbReference type="NCBI Taxonomy" id="682795"/>
    <lineage>
        <taxon>Bacteria</taxon>
        <taxon>Pseudomonadati</taxon>
        <taxon>Acidobacteriota</taxon>
        <taxon>Terriglobia</taxon>
        <taxon>Terriglobales</taxon>
        <taxon>Acidobacteriaceae</taxon>
        <taxon>Granulicella</taxon>
    </lineage>
</organism>
<feature type="signal peptide" evidence="9">
    <location>
        <begin position="1"/>
        <end position="19"/>
    </location>
</feature>
<feature type="chain" id="PRO_5003512258" evidence="9">
    <location>
        <begin position="20"/>
        <end position="893"/>
    </location>
</feature>
<evidence type="ECO:0000256" key="5">
    <source>
        <dbReference type="ARBA" id="ARBA00022833"/>
    </source>
</evidence>
<evidence type="ECO:0000256" key="2">
    <source>
        <dbReference type="ARBA" id="ARBA00005988"/>
    </source>
</evidence>
<evidence type="ECO:0000256" key="4">
    <source>
        <dbReference type="ARBA" id="ARBA00022801"/>
    </source>
</evidence>
<dbReference type="KEGG" id="gma:AciX8_1922"/>
<dbReference type="PANTHER" id="PTHR11705">
    <property type="entry name" value="PROTEASE FAMILY M14 CARBOXYPEPTIDASE A,B"/>
    <property type="match status" value="1"/>
</dbReference>
<name>G8NS48_GRAMM</name>
<dbReference type="PANTHER" id="PTHR11705:SF143">
    <property type="entry name" value="SLL0236 PROTEIN"/>
    <property type="match status" value="1"/>
</dbReference>
<evidence type="ECO:0000256" key="9">
    <source>
        <dbReference type="SAM" id="SignalP"/>
    </source>
</evidence>
<keyword evidence="9" id="KW-0732">Signal</keyword>
<dbReference type="SUPFAM" id="SSF53187">
    <property type="entry name" value="Zn-dependent exopeptidases"/>
    <property type="match status" value="1"/>
</dbReference>
<proteinExistence type="inferred from homology"/>
<dbReference type="GO" id="GO:0005615">
    <property type="term" value="C:extracellular space"/>
    <property type="evidence" value="ECO:0007669"/>
    <property type="project" value="TreeGrafter"/>
</dbReference>
<evidence type="ECO:0000256" key="7">
    <source>
        <dbReference type="PROSITE-ProRule" id="PRU01379"/>
    </source>
</evidence>
<dbReference type="GO" id="GO:0004181">
    <property type="term" value="F:metallocarboxypeptidase activity"/>
    <property type="evidence" value="ECO:0007669"/>
    <property type="project" value="InterPro"/>
</dbReference>
<comment type="caution">
    <text evidence="7">Lacks conserved residue(s) required for the propagation of feature annotation.</text>
</comment>
<dbReference type="Gene3D" id="3.40.630.10">
    <property type="entry name" value="Zn peptidases"/>
    <property type="match status" value="1"/>
</dbReference>
<keyword evidence="5" id="KW-0862">Zinc</keyword>
<sequence length="893" mass="97169" precursor="true">MKRVTALLVFLVGIGAATAQQAITSPESAFGFKLGADRKLADWNQLTAYYKKLSTESHRIRYEELGKSTEGRPFIAVTISAPENLAHLDHYLDIQRRLSDPRITTPEEAKTLIAEGKTIIAVTANIHSTEIASSQSVAQFAYELATENTPRIQSILHNVIIVLVPSQNPDGEQLVVDWYKKYLGTPYEGAQPPVIWHHYTGHDDNRDWETFTQVETRLTVEKVLNRWHPEILYDMHQQGENAARIYLPPFVDPFDPNIDPLLISSINSLGSNTALEIAQTGKTGVLSYGVYDFWSPLRDYISLHNGLRILTESASVNIATPVNTPFERLGRGIGYDAKVAAWNFPNPWKGGWWHLSDIVDYQHDAFFSIAYNAAVFRERYLTNFYTIGQHAVNRTSGQPYAWVIPAEQADPVVTARLVNTLRIADIEVQRATAPFTANGQQFAAGSYIVPLGQPFGAFVKTVLEIQHYPNIAEYPGGPLQRPYDVTAQTLPLLFGVNAVEVKDKFDASSEPVTTAKPTAGRVEGQSPTGYLIADNTNSSLYALFALLAQDVKAYRLTSGAAPGTIYIPTQPGIEAKLSKLAADFSLVIKAAPAVPTGSALAVHLPRVGLYQSWVPSMDEGWTRFIFDQNHIPYTRLVDADIRKGGLDQRFDVIVLPDNSARAITSGSRGFGEGESPAAPPTGNNAQAGAGGRGEGRGRRSVANANDGATPPPQTPPEFTGGLGPDGVSALEAFTNNGGTIVALNHASEVYTKKGGAIENGLDSIDRHKFYIPGSILQVSVETNNPIAFGSTPSVPIFYENGPVFHVSSDAQSIASFGTETPLLSGWVQGGELLKGNSIIAQQNVGKGHIILFGFRPQYRAISEVTYKFLFNALLYSSSKDVSLAEAADLKEGN</sequence>
<evidence type="ECO:0000313" key="12">
    <source>
        <dbReference type="Proteomes" id="UP000007113"/>
    </source>
</evidence>
<keyword evidence="12" id="KW-1185">Reference proteome</keyword>
<dbReference type="EMBL" id="CP003130">
    <property type="protein sequence ID" value="AEU36256.1"/>
    <property type="molecule type" value="Genomic_DNA"/>
</dbReference>
<keyword evidence="4" id="KW-0378">Hydrolase</keyword>
<dbReference type="GO" id="GO:0008270">
    <property type="term" value="F:zinc ion binding"/>
    <property type="evidence" value="ECO:0007669"/>
    <property type="project" value="InterPro"/>
</dbReference>
<dbReference type="Proteomes" id="UP000007113">
    <property type="component" value="Chromosome"/>
</dbReference>
<keyword evidence="11" id="KW-0121">Carboxypeptidase</keyword>
<evidence type="ECO:0000313" key="11">
    <source>
        <dbReference type="EMBL" id="AEU36256.1"/>
    </source>
</evidence>
<accession>G8NS48</accession>
<reference evidence="11 12" key="1">
    <citation type="submission" date="2011-11" db="EMBL/GenBank/DDBJ databases">
        <title>Complete sequence of Granulicella mallensis MP5ACTX8.</title>
        <authorList>
            <consortium name="US DOE Joint Genome Institute"/>
            <person name="Lucas S."/>
            <person name="Copeland A."/>
            <person name="Lapidus A."/>
            <person name="Cheng J.-F."/>
            <person name="Goodwin L."/>
            <person name="Pitluck S."/>
            <person name="Peters L."/>
            <person name="Lu M."/>
            <person name="Detter J.C."/>
            <person name="Han C."/>
            <person name="Tapia R."/>
            <person name="Land M."/>
            <person name="Hauser L."/>
            <person name="Kyrpides N."/>
            <person name="Ivanova N."/>
            <person name="Mikhailova N."/>
            <person name="Pagani I."/>
            <person name="Rawat S."/>
            <person name="Mannisto M."/>
            <person name="Haggblom M."/>
            <person name="Woyke T."/>
        </authorList>
    </citation>
    <scope>NUCLEOTIDE SEQUENCE [LARGE SCALE GENOMIC DNA]</scope>
    <source>
        <strain evidence="12">ATCC BAA-1857 / DSM 23137 / MP5ACTX8</strain>
    </source>
</reference>
<evidence type="ECO:0000259" key="10">
    <source>
        <dbReference type="PROSITE" id="PS52035"/>
    </source>
</evidence>
<comment type="similarity">
    <text evidence="2 7">Belongs to the peptidase M14 family.</text>
</comment>
<evidence type="ECO:0000256" key="3">
    <source>
        <dbReference type="ARBA" id="ARBA00022670"/>
    </source>
</evidence>
<dbReference type="RefSeq" id="WP_014265135.1">
    <property type="nucleotide sequence ID" value="NC_016631.1"/>
</dbReference>
<gene>
    <name evidence="11" type="ordered locus">AciX8_1922</name>
</gene>
<dbReference type="PROSITE" id="PS52035">
    <property type="entry name" value="PEPTIDASE_M14"/>
    <property type="match status" value="1"/>
</dbReference>
<keyword evidence="6" id="KW-0482">Metalloprotease</keyword>